<protein>
    <submittedName>
        <fullName evidence="11">Mitochondrial carrier</fullName>
    </submittedName>
</protein>
<dbReference type="GO" id="GO:0031966">
    <property type="term" value="C:mitochondrial membrane"/>
    <property type="evidence" value="ECO:0007669"/>
    <property type="project" value="UniProtKB-SubCell"/>
</dbReference>
<evidence type="ECO:0000256" key="2">
    <source>
        <dbReference type="ARBA" id="ARBA00006375"/>
    </source>
</evidence>
<keyword evidence="6" id="KW-1133">Transmembrane helix</keyword>
<dbReference type="OrthoDB" id="14252at2759"/>
<dbReference type="SUPFAM" id="SSF103506">
    <property type="entry name" value="Mitochondrial carrier"/>
    <property type="match status" value="1"/>
</dbReference>
<dbReference type="GO" id="GO:0006839">
    <property type="term" value="P:mitochondrial transport"/>
    <property type="evidence" value="ECO:0007669"/>
    <property type="project" value="TreeGrafter"/>
</dbReference>
<comment type="similarity">
    <text evidence="2 10">Belongs to the mitochondrial carrier (TC 2.A.29) family.</text>
</comment>
<evidence type="ECO:0000256" key="3">
    <source>
        <dbReference type="ARBA" id="ARBA00022448"/>
    </source>
</evidence>
<keyword evidence="7" id="KW-0496">Mitochondrion</keyword>
<evidence type="ECO:0000256" key="7">
    <source>
        <dbReference type="ARBA" id="ARBA00023128"/>
    </source>
</evidence>
<accession>A0A4V1IQ18</accession>
<dbReference type="InterPro" id="IPR050567">
    <property type="entry name" value="Mitochondrial_Carrier"/>
</dbReference>
<dbReference type="PANTHER" id="PTHR45624">
    <property type="entry name" value="MITOCHONDRIAL BASIC AMINO ACIDS TRANSPORTER-RELATED"/>
    <property type="match status" value="1"/>
</dbReference>
<evidence type="ECO:0000313" key="12">
    <source>
        <dbReference type="Proteomes" id="UP000269721"/>
    </source>
</evidence>
<dbReference type="Proteomes" id="UP000269721">
    <property type="component" value="Unassembled WGS sequence"/>
</dbReference>
<dbReference type="InterPro" id="IPR023395">
    <property type="entry name" value="MCP_dom_sf"/>
</dbReference>
<evidence type="ECO:0000256" key="4">
    <source>
        <dbReference type="ARBA" id="ARBA00022692"/>
    </source>
</evidence>
<dbReference type="PANTHER" id="PTHR45624:SF4">
    <property type="entry name" value="CONGESTED-LIKE TRACHEA PROTEIN-RELATED"/>
    <property type="match status" value="1"/>
</dbReference>
<feature type="repeat" description="Solcar" evidence="9">
    <location>
        <begin position="183"/>
        <end position="261"/>
    </location>
</feature>
<organism evidence="11 12">
    <name type="scientific">Blyttiomyces helicus</name>
    <dbReference type="NCBI Taxonomy" id="388810"/>
    <lineage>
        <taxon>Eukaryota</taxon>
        <taxon>Fungi</taxon>
        <taxon>Fungi incertae sedis</taxon>
        <taxon>Chytridiomycota</taxon>
        <taxon>Chytridiomycota incertae sedis</taxon>
        <taxon>Chytridiomycetes</taxon>
        <taxon>Chytridiomycetes incertae sedis</taxon>
        <taxon>Blyttiomyces</taxon>
    </lineage>
</organism>
<reference evidence="12" key="1">
    <citation type="journal article" date="2018" name="Nat. Microbiol.">
        <title>Leveraging single-cell genomics to expand the fungal tree of life.</title>
        <authorList>
            <person name="Ahrendt S.R."/>
            <person name="Quandt C.A."/>
            <person name="Ciobanu D."/>
            <person name="Clum A."/>
            <person name="Salamov A."/>
            <person name="Andreopoulos B."/>
            <person name="Cheng J.F."/>
            <person name="Woyke T."/>
            <person name="Pelin A."/>
            <person name="Henrissat B."/>
            <person name="Reynolds N.K."/>
            <person name="Benny G.L."/>
            <person name="Smith M.E."/>
            <person name="James T.Y."/>
            <person name="Grigoriev I.V."/>
        </authorList>
    </citation>
    <scope>NUCLEOTIDE SEQUENCE [LARGE SCALE GENOMIC DNA]</scope>
</reference>
<evidence type="ECO:0000256" key="1">
    <source>
        <dbReference type="ARBA" id="ARBA00004225"/>
    </source>
</evidence>
<dbReference type="GO" id="GO:0015227">
    <property type="term" value="F:O-acyl-L-carnitine transmembrane transporter activity"/>
    <property type="evidence" value="ECO:0007669"/>
    <property type="project" value="TreeGrafter"/>
</dbReference>
<evidence type="ECO:0000256" key="6">
    <source>
        <dbReference type="ARBA" id="ARBA00022989"/>
    </source>
</evidence>
<keyword evidence="5" id="KW-0677">Repeat</keyword>
<dbReference type="PROSITE" id="PS50920">
    <property type="entry name" value="SOLCAR"/>
    <property type="match status" value="3"/>
</dbReference>
<dbReference type="AlphaFoldDB" id="A0A4V1IQ18"/>
<comment type="subcellular location">
    <subcellularLocation>
        <location evidence="1">Mitochondrion membrane</location>
        <topology evidence="1">Multi-pass membrane protein</topology>
    </subcellularLocation>
</comment>
<gene>
    <name evidence="11" type="ORF">BDK51DRAFT_22715</name>
</gene>
<feature type="non-terminal residue" evidence="11">
    <location>
        <position position="1"/>
    </location>
</feature>
<evidence type="ECO:0000256" key="8">
    <source>
        <dbReference type="ARBA" id="ARBA00023136"/>
    </source>
</evidence>
<proteinExistence type="inferred from homology"/>
<sequence>QVRMQTATGGSTLGALGHVRGIIAKDGLKGMYRGVVPVLWGTPPVLSLCFWSYYIGQTLVYDYAGPGANLSDPRPPRPSNLVDTLTLPQVGVAGAFSAIPTAFIMGPAEQIKIRLQIQETSMHGAESKGVGAIVRGIVRESGVFGLFRGTGLTMMRDAPGSFFYFATYEAVRRRLAPNREEGFSPGAILLAGGLAGMANWTVAIPIDTLKSRYQSTPGASLRSLLGTHGFAGLFSGLGPTLLRAFPASAAFFFGAEVSTSFLRKVL</sequence>
<dbReference type="Pfam" id="PF00153">
    <property type="entry name" value="Mito_carr"/>
    <property type="match status" value="3"/>
</dbReference>
<keyword evidence="8 9" id="KW-0472">Membrane</keyword>
<feature type="repeat" description="Solcar" evidence="9">
    <location>
        <begin position="85"/>
        <end position="174"/>
    </location>
</feature>
<dbReference type="InterPro" id="IPR018108">
    <property type="entry name" value="MCP_transmembrane"/>
</dbReference>
<dbReference type="Gene3D" id="1.50.40.10">
    <property type="entry name" value="Mitochondrial carrier domain"/>
    <property type="match status" value="1"/>
</dbReference>
<keyword evidence="3 10" id="KW-0813">Transport</keyword>
<keyword evidence="4 9" id="KW-0812">Transmembrane</keyword>
<dbReference type="GO" id="GO:1902603">
    <property type="term" value="P:carnitine transmembrane transport"/>
    <property type="evidence" value="ECO:0007669"/>
    <property type="project" value="TreeGrafter"/>
</dbReference>
<evidence type="ECO:0000256" key="5">
    <source>
        <dbReference type="ARBA" id="ARBA00022737"/>
    </source>
</evidence>
<evidence type="ECO:0000313" key="11">
    <source>
        <dbReference type="EMBL" id="RKO85007.1"/>
    </source>
</evidence>
<dbReference type="EMBL" id="KZ999510">
    <property type="protein sequence ID" value="RKO85007.1"/>
    <property type="molecule type" value="Genomic_DNA"/>
</dbReference>
<evidence type="ECO:0000256" key="9">
    <source>
        <dbReference type="PROSITE-ProRule" id="PRU00282"/>
    </source>
</evidence>
<feature type="repeat" description="Solcar" evidence="9">
    <location>
        <begin position="1"/>
        <end position="59"/>
    </location>
</feature>
<name>A0A4V1IQ18_9FUNG</name>
<evidence type="ECO:0000256" key="10">
    <source>
        <dbReference type="RuleBase" id="RU000488"/>
    </source>
</evidence>
<keyword evidence="12" id="KW-1185">Reference proteome</keyword>